<keyword evidence="4" id="KW-0804">Transcription</keyword>
<dbReference type="SUPFAM" id="SSF53850">
    <property type="entry name" value="Periplasmic binding protein-like II"/>
    <property type="match status" value="1"/>
</dbReference>
<comment type="similarity">
    <text evidence="1">Belongs to the LysR transcriptional regulatory family.</text>
</comment>
<evidence type="ECO:0000256" key="4">
    <source>
        <dbReference type="ARBA" id="ARBA00023163"/>
    </source>
</evidence>
<dbReference type="Gene3D" id="3.40.190.290">
    <property type="match status" value="1"/>
</dbReference>
<dbReference type="Gene3D" id="1.10.10.10">
    <property type="entry name" value="Winged helix-like DNA-binding domain superfamily/Winged helix DNA-binding domain"/>
    <property type="match status" value="1"/>
</dbReference>
<proteinExistence type="inferred from homology"/>
<dbReference type="RefSeq" id="WP_090058798.1">
    <property type="nucleotide sequence ID" value="NZ_FORH01000001.1"/>
</dbReference>
<accession>A0A1I3LWM3</accession>
<dbReference type="SUPFAM" id="SSF46785">
    <property type="entry name" value="Winged helix' DNA-binding domain"/>
    <property type="match status" value="1"/>
</dbReference>
<dbReference type="GO" id="GO:0006351">
    <property type="term" value="P:DNA-templated transcription"/>
    <property type="evidence" value="ECO:0007669"/>
    <property type="project" value="TreeGrafter"/>
</dbReference>
<dbReference type="EMBL" id="FORH01000001">
    <property type="protein sequence ID" value="SFI89129.1"/>
    <property type="molecule type" value="Genomic_DNA"/>
</dbReference>
<evidence type="ECO:0000256" key="3">
    <source>
        <dbReference type="ARBA" id="ARBA00023125"/>
    </source>
</evidence>
<dbReference type="Pfam" id="PF00126">
    <property type="entry name" value="HTH_1"/>
    <property type="match status" value="1"/>
</dbReference>
<evidence type="ECO:0000313" key="7">
    <source>
        <dbReference type="Proteomes" id="UP000199630"/>
    </source>
</evidence>
<evidence type="ECO:0000256" key="1">
    <source>
        <dbReference type="ARBA" id="ARBA00009437"/>
    </source>
</evidence>
<keyword evidence="7" id="KW-1185">Reference proteome</keyword>
<keyword evidence="3 6" id="KW-0238">DNA-binding</keyword>
<gene>
    <name evidence="6" type="ORF">SAMN04487991_1166</name>
</gene>
<feature type="domain" description="HTH lysR-type" evidence="5">
    <location>
        <begin position="1"/>
        <end position="60"/>
    </location>
</feature>
<dbReference type="InterPro" id="IPR036390">
    <property type="entry name" value="WH_DNA-bd_sf"/>
</dbReference>
<dbReference type="InterPro" id="IPR036388">
    <property type="entry name" value="WH-like_DNA-bd_sf"/>
</dbReference>
<dbReference type="PANTHER" id="PTHR30537:SF5">
    <property type="entry name" value="HTH-TYPE TRANSCRIPTIONAL ACTIVATOR TTDR-RELATED"/>
    <property type="match status" value="1"/>
</dbReference>
<dbReference type="InterPro" id="IPR058163">
    <property type="entry name" value="LysR-type_TF_proteobact-type"/>
</dbReference>
<dbReference type="PROSITE" id="PS50931">
    <property type="entry name" value="HTH_LYSR"/>
    <property type="match status" value="1"/>
</dbReference>
<keyword evidence="2" id="KW-0805">Transcription regulation</keyword>
<name>A0A1I3LWM3_9RHOB</name>
<dbReference type="InterPro" id="IPR000847">
    <property type="entry name" value="LysR_HTH_N"/>
</dbReference>
<dbReference type="PANTHER" id="PTHR30537">
    <property type="entry name" value="HTH-TYPE TRANSCRIPTIONAL REGULATOR"/>
    <property type="match status" value="1"/>
</dbReference>
<evidence type="ECO:0000313" key="6">
    <source>
        <dbReference type="EMBL" id="SFI89129.1"/>
    </source>
</evidence>
<dbReference type="OrthoDB" id="9813056at2"/>
<dbReference type="FunFam" id="1.10.10.10:FF:000001">
    <property type="entry name" value="LysR family transcriptional regulator"/>
    <property type="match status" value="1"/>
</dbReference>
<organism evidence="6 7">
    <name type="scientific">Celeribacter neptunius</name>
    <dbReference type="NCBI Taxonomy" id="588602"/>
    <lineage>
        <taxon>Bacteria</taxon>
        <taxon>Pseudomonadati</taxon>
        <taxon>Pseudomonadota</taxon>
        <taxon>Alphaproteobacteria</taxon>
        <taxon>Rhodobacterales</taxon>
        <taxon>Roseobacteraceae</taxon>
        <taxon>Celeribacter</taxon>
    </lineage>
</organism>
<reference evidence="7" key="1">
    <citation type="submission" date="2016-10" db="EMBL/GenBank/DDBJ databases">
        <authorList>
            <person name="Varghese N."/>
            <person name="Submissions S."/>
        </authorList>
    </citation>
    <scope>NUCLEOTIDE SEQUENCE [LARGE SCALE GENOMIC DNA]</scope>
    <source>
        <strain evidence="7">DSM 26471</strain>
    </source>
</reference>
<evidence type="ECO:0000256" key="2">
    <source>
        <dbReference type="ARBA" id="ARBA00023015"/>
    </source>
</evidence>
<dbReference type="Proteomes" id="UP000199630">
    <property type="component" value="Unassembled WGS sequence"/>
</dbReference>
<dbReference type="InterPro" id="IPR005119">
    <property type="entry name" value="LysR_subst-bd"/>
</dbReference>
<protein>
    <submittedName>
        <fullName evidence="6">DNA-binding transcriptional regulator, LysR family</fullName>
    </submittedName>
</protein>
<dbReference type="GO" id="GO:0003700">
    <property type="term" value="F:DNA-binding transcription factor activity"/>
    <property type="evidence" value="ECO:0007669"/>
    <property type="project" value="InterPro"/>
</dbReference>
<dbReference type="STRING" id="588602.SAMN04487991_1166"/>
<dbReference type="AlphaFoldDB" id="A0A1I3LWM3"/>
<sequence length="302" mass="33048">MTDRFDAMTLFAAAAEAGSLSGAARARGIPLATVSRKISDLEQHLGTTLFQRGARGLSLTDAGQSYLTATRQILDDLQQAEDSARGAYSAPRGSLTITTPIVFGRLHMVPVISEFLGAFPEVDIRLVQTDQPVNLFEDRIDLALRIGNLPDSSLIARRLGALRLITCASPEYLAQRGTPETPEDLAGHCCITFGDLMSPERWRFGTTKDSPTVAITTRLTVNTAEAALDAARCRLGITRVLSYQAAEGIRAGELTRLLRRYEPDPWPVHLLYPNHGIVPQKLRAFLDFATPRLTQRLQALPI</sequence>
<dbReference type="CDD" id="cd08471">
    <property type="entry name" value="PBP2_CrgA_like_2"/>
    <property type="match status" value="1"/>
</dbReference>
<dbReference type="GO" id="GO:0043565">
    <property type="term" value="F:sequence-specific DNA binding"/>
    <property type="evidence" value="ECO:0007669"/>
    <property type="project" value="TreeGrafter"/>
</dbReference>
<evidence type="ECO:0000259" key="5">
    <source>
        <dbReference type="PROSITE" id="PS50931"/>
    </source>
</evidence>
<dbReference type="Pfam" id="PF03466">
    <property type="entry name" value="LysR_substrate"/>
    <property type="match status" value="1"/>
</dbReference>